<dbReference type="Pfam" id="PF02698">
    <property type="entry name" value="DUF218"/>
    <property type="match status" value="1"/>
</dbReference>
<keyword evidence="1" id="KW-0472">Membrane</keyword>
<dbReference type="RefSeq" id="WP_184517691.1">
    <property type="nucleotide sequence ID" value="NZ_JACIJD010000009.1"/>
</dbReference>
<name>A0A840Y5U4_9PROT</name>
<dbReference type="AlphaFoldDB" id="A0A840Y5U4"/>
<evidence type="ECO:0000313" key="3">
    <source>
        <dbReference type="EMBL" id="MBB5694149.1"/>
    </source>
</evidence>
<feature type="domain" description="DUF218" evidence="2">
    <location>
        <begin position="52"/>
        <end position="179"/>
    </location>
</feature>
<sequence length="199" mass="20736">MSEAVPSPRRFRRLPLLSAAVAALVLGVAGGFLWFVHRATSPMPPGPEAPGIAVLTGGPDRVEEGLTLLGARPGARLIISGVGPDSGLADLAREAGLDPAPLAARVALGREATSTRGNAREIAAWARGAGLQEITVVTASFHMPRALLELRRSLPGVALHPHPVPPYLARPLPMLREYAKLVGAVLGLSALTERGRSAR</sequence>
<keyword evidence="1" id="KW-1133">Transmembrane helix</keyword>
<dbReference type="Proteomes" id="UP000580654">
    <property type="component" value="Unassembled WGS sequence"/>
</dbReference>
<reference evidence="3 4" key="1">
    <citation type="submission" date="2020-08" db="EMBL/GenBank/DDBJ databases">
        <title>Genomic Encyclopedia of Type Strains, Phase IV (KMG-IV): sequencing the most valuable type-strain genomes for metagenomic binning, comparative biology and taxonomic classification.</title>
        <authorList>
            <person name="Goeker M."/>
        </authorList>
    </citation>
    <scope>NUCLEOTIDE SEQUENCE [LARGE SCALE GENOMIC DNA]</scope>
    <source>
        <strain evidence="3 4">DSM 25622</strain>
    </source>
</reference>
<proteinExistence type="predicted"/>
<dbReference type="CDD" id="cd06259">
    <property type="entry name" value="YdcF-like"/>
    <property type="match status" value="1"/>
</dbReference>
<evidence type="ECO:0000259" key="2">
    <source>
        <dbReference type="Pfam" id="PF02698"/>
    </source>
</evidence>
<gene>
    <name evidence="3" type="ORF">FHS87_002194</name>
</gene>
<dbReference type="InterPro" id="IPR003848">
    <property type="entry name" value="DUF218"/>
</dbReference>
<accession>A0A840Y5U4</accession>
<comment type="caution">
    <text evidence="3">The sequence shown here is derived from an EMBL/GenBank/DDBJ whole genome shotgun (WGS) entry which is preliminary data.</text>
</comment>
<keyword evidence="4" id="KW-1185">Reference proteome</keyword>
<keyword evidence="1" id="KW-0812">Transmembrane</keyword>
<organism evidence="3 4">
    <name type="scientific">Muricoccus pecuniae</name>
    <dbReference type="NCBI Taxonomy" id="693023"/>
    <lineage>
        <taxon>Bacteria</taxon>
        <taxon>Pseudomonadati</taxon>
        <taxon>Pseudomonadota</taxon>
        <taxon>Alphaproteobacteria</taxon>
        <taxon>Acetobacterales</taxon>
        <taxon>Roseomonadaceae</taxon>
        <taxon>Muricoccus</taxon>
    </lineage>
</organism>
<evidence type="ECO:0000256" key="1">
    <source>
        <dbReference type="SAM" id="Phobius"/>
    </source>
</evidence>
<protein>
    <submittedName>
        <fullName evidence="3">Uncharacterized SAM-binding protein YcdF (DUF218 family)</fullName>
    </submittedName>
</protein>
<feature type="transmembrane region" description="Helical" evidence="1">
    <location>
        <begin position="16"/>
        <end position="36"/>
    </location>
</feature>
<dbReference type="EMBL" id="JACIJD010000009">
    <property type="protein sequence ID" value="MBB5694149.1"/>
    <property type="molecule type" value="Genomic_DNA"/>
</dbReference>
<evidence type="ECO:0000313" key="4">
    <source>
        <dbReference type="Proteomes" id="UP000580654"/>
    </source>
</evidence>